<sequence>MSAILDNSKPHLAEIAQLTEKVANLDAQMNDIKTRVPENRVSIILLSGEFDKAIAAFIMANGAIGMGMEVTMYFTFWGCSVIKKGKRLKGKSFPNKMINLMLPGSAKDLPPSKMSFGGLGRKMFNYMMKNNMASLEEQIEIAEEAGVKFQVCAPSLGVMGFDHDEWVVPVDICGVAAMYEVALNARTAYFIS</sequence>
<evidence type="ECO:0008006" key="3">
    <source>
        <dbReference type="Google" id="ProtNLM"/>
    </source>
</evidence>
<dbReference type="InterPro" id="IPR027396">
    <property type="entry name" value="DsrEFH-like"/>
</dbReference>
<dbReference type="SUPFAM" id="SSF75169">
    <property type="entry name" value="DsrEFH-like"/>
    <property type="match status" value="1"/>
</dbReference>
<evidence type="ECO:0000256" key="1">
    <source>
        <dbReference type="SAM" id="Phobius"/>
    </source>
</evidence>
<name>A0A3B1A133_9ZZZZ</name>
<dbReference type="EMBL" id="UOFR01000023">
    <property type="protein sequence ID" value="VAW93823.1"/>
    <property type="molecule type" value="Genomic_DNA"/>
</dbReference>
<gene>
    <name evidence="2" type="ORF">MNBD_GAMMA21-141</name>
</gene>
<dbReference type="InterPro" id="IPR032836">
    <property type="entry name" value="DsrE2-like"/>
</dbReference>
<keyword evidence="1" id="KW-0812">Transmembrane</keyword>
<evidence type="ECO:0000313" key="2">
    <source>
        <dbReference type="EMBL" id="VAW93823.1"/>
    </source>
</evidence>
<keyword evidence="1" id="KW-0472">Membrane</keyword>
<accession>A0A3B1A133</accession>
<protein>
    <recommendedName>
        <fullName evidence="3">NADH dehydrogenase</fullName>
    </recommendedName>
</protein>
<keyword evidence="1" id="KW-1133">Transmembrane helix</keyword>
<feature type="transmembrane region" description="Helical" evidence="1">
    <location>
        <begin position="54"/>
        <end position="79"/>
    </location>
</feature>
<reference evidence="2" key="1">
    <citation type="submission" date="2018-06" db="EMBL/GenBank/DDBJ databases">
        <authorList>
            <person name="Zhirakovskaya E."/>
        </authorList>
    </citation>
    <scope>NUCLEOTIDE SEQUENCE</scope>
</reference>
<dbReference type="PANTHER" id="PTHR34655">
    <property type="entry name" value="CONSERVED WITHIN P. AEROPHILUM"/>
    <property type="match status" value="1"/>
</dbReference>
<proteinExistence type="predicted"/>
<dbReference type="AlphaFoldDB" id="A0A3B1A133"/>
<dbReference type="Gene3D" id="3.40.1260.10">
    <property type="entry name" value="DsrEFH-like"/>
    <property type="match status" value="1"/>
</dbReference>
<dbReference type="Pfam" id="PF13686">
    <property type="entry name" value="DrsE_2"/>
    <property type="match status" value="1"/>
</dbReference>
<dbReference type="PANTHER" id="PTHR34655:SF2">
    <property type="entry name" value="PEROXIREDOXIN FAMILY PROTEIN"/>
    <property type="match status" value="1"/>
</dbReference>
<organism evidence="2">
    <name type="scientific">hydrothermal vent metagenome</name>
    <dbReference type="NCBI Taxonomy" id="652676"/>
    <lineage>
        <taxon>unclassified sequences</taxon>
        <taxon>metagenomes</taxon>
        <taxon>ecological metagenomes</taxon>
    </lineage>
</organism>